<evidence type="ECO:0008006" key="4">
    <source>
        <dbReference type="Google" id="ProtNLM"/>
    </source>
</evidence>
<evidence type="ECO:0000313" key="2">
    <source>
        <dbReference type="EMBL" id="GAA5065458.1"/>
    </source>
</evidence>
<proteinExistence type="predicted"/>
<sequence length="105" mass="11195">MSDREAEVMVQLARARAELAGTGEENVRSGGGRSPRRSDRFKAAKAAIHRAEQARNRLLVELAGDAETVPIALAKRLGLTGREAAHIIDTARTGSSRLRGHVLGG</sequence>
<feature type="region of interest" description="Disordered" evidence="1">
    <location>
        <begin position="20"/>
        <end position="39"/>
    </location>
</feature>
<evidence type="ECO:0000313" key="3">
    <source>
        <dbReference type="Proteomes" id="UP001500603"/>
    </source>
</evidence>
<protein>
    <recommendedName>
        <fullName evidence="4">DUF222 domain-containing protein</fullName>
    </recommendedName>
</protein>
<dbReference type="Proteomes" id="UP001500603">
    <property type="component" value="Unassembled WGS sequence"/>
</dbReference>
<keyword evidence="3" id="KW-1185">Reference proteome</keyword>
<dbReference type="EMBL" id="BAABJM010000006">
    <property type="protein sequence ID" value="GAA5065458.1"/>
    <property type="molecule type" value="Genomic_DNA"/>
</dbReference>
<evidence type="ECO:0000256" key="1">
    <source>
        <dbReference type="SAM" id="MobiDB-lite"/>
    </source>
</evidence>
<organism evidence="2 3">
    <name type="scientific">Nocardia callitridis</name>
    <dbReference type="NCBI Taxonomy" id="648753"/>
    <lineage>
        <taxon>Bacteria</taxon>
        <taxon>Bacillati</taxon>
        <taxon>Actinomycetota</taxon>
        <taxon>Actinomycetes</taxon>
        <taxon>Mycobacteriales</taxon>
        <taxon>Nocardiaceae</taxon>
        <taxon>Nocardia</taxon>
    </lineage>
</organism>
<accession>A0ABP9KT57</accession>
<comment type="caution">
    <text evidence="2">The sequence shown here is derived from an EMBL/GenBank/DDBJ whole genome shotgun (WGS) entry which is preliminary data.</text>
</comment>
<gene>
    <name evidence="2" type="ORF">GCM10023318_52600</name>
</gene>
<reference evidence="3" key="1">
    <citation type="journal article" date="2019" name="Int. J. Syst. Evol. Microbiol.">
        <title>The Global Catalogue of Microorganisms (GCM) 10K type strain sequencing project: providing services to taxonomists for standard genome sequencing and annotation.</title>
        <authorList>
            <consortium name="The Broad Institute Genomics Platform"/>
            <consortium name="The Broad Institute Genome Sequencing Center for Infectious Disease"/>
            <person name="Wu L."/>
            <person name="Ma J."/>
        </authorList>
    </citation>
    <scope>NUCLEOTIDE SEQUENCE [LARGE SCALE GENOMIC DNA]</scope>
    <source>
        <strain evidence="3">JCM 18298</strain>
    </source>
</reference>
<dbReference type="RefSeq" id="WP_345498719.1">
    <property type="nucleotide sequence ID" value="NZ_BAABJM010000006.1"/>
</dbReference>
<name>A0ABP9KT57_9NOCA</name>